<evidence type="ECO:0000313" key="4">
    <source>
        <dbReference type="EMBL" id="OWF41589.1"/>
    </source>
</evidence>
<evidence type="ECO:0000256" key="2">
    <source>
        <dbReference type="SAM" id="MobiDB-lite"/>
    </source>
</evidence>
<feature type="repeat" description="WD" evidence="1">
    <location>
        <begin position="543"/>
        <end position="585"/>
    </location>
</feature>
<accession>A0A210PYS4</accession>
<dbReference type="SUPFAM" id="SSF81383">
    <property type="entry name" value="F-box domain"/>
    <property type="match status" value="1"/>
</dbReference>
<dbReference type="PROSITE" id="PS50181">
    <property type="entry name" value="FBOX"/>
    <property type="match status" value="1"/>
</dbReference>
<protein>
    <submittedName>
        <fullName evidence="4">F-box/WD repeat-containing protein 8</fullName>
    </submittedName>
</protein>
<dbReference type="InterPro" id="IPR001680">
    <property type="entry name" value="WD40_rpt"/>
</dbReference>
<feature type="compositionally biased region" description="Polar residues" evidence="2">
    <location>
        <begin position="33"/>
        <end position="42"/>
    </location>
</feature>
<reference evidence="4 5" key="1">
    <citation type="journal article" date="2017" name="Nat. Ecol. Evol.">
        <title>Scallop genome provides insights into evolution of bilaterian karyotype and development.</title>
        <authorList>
            <person name="Wang S."/>
            <person name="Zhang J."/>
            <person name="Jiao W."/>
            <person name="Li J."/>
            <person name="Xun X."/>
            <person name="Sun Y."/>
            <person name="Guo X."/>
            <person name="Huan P."/>
            <person name="Dong B."/>
            <person name="Zhang L."/>
            <person name="Hu X."/>
            <person name="Sun X."/>
            <person name="Wang J."/>
            <person name="Zhao C."/>
            <person name="Wang Y."/>
            <person name="Wang D."/>
            <person name="Huang X."/>
            <person name="Wang R."/>
            <person name="Lv J."/>
            <person name="Li Y."/>
            <person name="Zhang Z."/>
            <person name="Liu B."/>
            <person name="Lu W."/>
            <person name="Hui Y."/>
            <person name="Liang J."/>
            <person name="Zhou Z."/>
            <person name="Hou R."/>
            <person name="Li X."/>
            <person name="Liu Y."/>
            <person name="Li H."/>
            <person name="Ning X."/>
            <person name="Lin Y."/>
            <person name="Zhao L."/>
            <person name="Xing Q."/>
            <person name="Dou J."/>
            <person name="Li Y."/>
            <person name="Mao J."/>
            <person name="Guo H."/>
            <person name="Dou H."/>
            <person name="Li T."/>
            <person name="Mu C."/>
            <person name="Jiang W."/>
            <person name="Fu Q."/>
            <person name="Fu X."/>
            <person name="Miao Y."/>
            <person name="Liu J."/>
            <person name="Yu Q."/>
            <person name="Li R."/>
            <person name="Liao H."/>
            <person name="Li X."/>
            <person name="Kong Y."/>
            <person name="Jiang Z."/>
            <person name="Chourrout D."/>
            <person name="Li R."/>
            <person name="Bao Z."/>
        </authorList>
    </citation>
    <scope>NUCLEOTIDE SEQUENCE [LARGE SCALE GENOMIC DNA]</scope>
    <source>
        <strain evidence="4 5">PY_sf001</strain>
    </source>
</reference>
<name>A0A210PYS4_MIZYE</name>
<dbReference type="PANTHER" id="PTHR19855">
    <property type="entry name" value="WD40 REPEAT PROTEIN 12, 37"/>
    <property type="match status" value="1"/>
</dbReference>
<dbReference type="STRING" id="6573.A0A210PYS4"/>
<dbReference type="Pfam" id="PF00400">
    <property type="entry name" value="WD40"/>
    <property type="match status" value="1"/>
</dbReference>
<dbReference type="Pfam" id="PF12937">
    <property type="entry name" value="F-box-like"/>
    <property type="match status" value="1"/>
</dbReference>
<dbReference type="Gene3D" id="1.20.1280.50">
    <property type="match status" value="1"/>
</dbReference>
<evidence type="ECO:0000313" key="5">
    <source>
        <dbReference type="Proteomes" id="UP000242188"/>
    </source>
</evidence>
<dbReference type="PROSITE" id="PS50082">
    <property type="entry name" value="WD_REPEATS_2"/>
    <property type="match status" value="1"/>
</dbReference>
<dbReference type="PANTHER" id="PTHR19855:SF16">
    <property type="entry name" value="F-BOX AND WD REPEAT DOMAIN CONTAINING 8"/>
    <property type="match status" value="1"/>
</dbReference>
<comment type="caution">
    <text evidence="4">The sequence shown here is derived from an EMBL/GenBank/DDBJ whole genome shotgun (WGS) entry which is preliminary data.</text>
</comment>
<gene>
    <name evidence="4" type="ORF">KP79_PYT16370</name>
</gene>
<dbReference type="Gene3D" id="2.130.10.10">
    <property type="entry name" value="YVTN repeat-like/Quinoprotein amine dehydrogenase"/>
    <property type="match status" value="2"/>
</dbReference>
<dbReference type="OrthoDB" id="190105at2759"/>
<keyword evidence="1" id="KW-0853">WD repeat</keyword>
<evidence type="ECO:0000256" key="1">
    <source>
        <dbReference type="PROSITE-ProRule" id="PRU00221"/>
    </source>
</evidence>
<feature type="region of interest" description="Disordered" evidence="2">
    <location>
        <begin position="1"/>
        <end position="73"/>
    </location>
</feature>
<dbReference type="EMBL" id="NEDP02005380">
    <property type="protein sequence ID" value="OWF41589.1"/>
    <property type="molecule type" value="Genomic_DNA"/>
</dbReference>
<dbReference type="Proteomes" id="UP000242188">
    <property type="component" value="Unassembled WGS sequence"/>
</dbReference>
<feature type="domain" description="F-box" evidence="3">
    <location>
        <begin position="217"/>
        <end position="263"/>
    </location>
</feature>
<dbReference type="InterPro" id="IPR036322">
    <property type="entry name" value="WD40_repeat_dom_sf"/>
</dbReference>
<dbReference type="SMART" id="SM00320">
    <property type="entry name" value="WD40"/>
    <property type="match status" value="4"/>
</dbReference>
<dbReference type="AlphaFoldDB" id="A0A210PYS4"/>
<dbReference type="SMART" id="SM00256">
    <property type="entry name" value="FBOX"/>
    <property type="match status" value="1"/>
</dbReference>
<dbReference type="InterPro" id="IPR036047">
    <property type="entry name" value="F-box-like_dom_sf"/>
</dbReference>
<dbReference type="SUPFAM" id="SSF50978">
    <property type="entry name" value="WD40 repeat-like"/>
    <property type="match status" value="1"/>
</dbReference>
<dbReference type="InterPro" id="IPR015943">
    <property type="entry name" value="WD40/YVTN_repeat-like_dom_sf"/>
</dbReference>
<keyword evidence="5" id="KW-1185">Reference proteome</keyword>
<dbReference type="InterPro" id="IPR001810">
    <property type="entry name" value="F-box_dom"/>
</dbReference>
<dbReference type="CDD" id="cd22134">
    <property type="entry name" value="F-box_FBXW8"/>
    <property type="match status" value="1"/>
</dbReference>
<evidence type="ECO:0000259" key="3">
    <source>
        <dbReference type="PROSITE" id="PS50181"/>
    </source>
</evidence>
<sequence>MDPDKTLDNFRKDWRSELAKKTSGKKSVPLDSGSDSSVATRQGKSHPDHELEGQSSLLTLDDRPVAGSSTNHEKFEITSQTLCNKCSQNQSKKTKESTGVLNYLGSNEDTERTLTYYPFNIVHNLLNKSNPSKGSGNDERSVDRIKYRADKCCLCGGTVDDVRGLKRSLAVSKDSNKYVKERIEDVFKRKRTNSDDFSKESLLDQFLLDLNEIDEIPFFDITLPREVAVKIFQHLDIKDLCRCSQASRSWRSLADDELLWCNLCHSLGYEQNQVTRDRGQWKAIVRENITKDKQILSNWKNRTGNQTSLQYVQGGILCAVNSHNDTVVAGYSNGDVKMWDLDLEESCTLKPSNRSLLINEGQDEGIISVEVSQLEVTPTLAVASYKQGNIDIWRLKDENNINPTFTLPREAKPNKFCVAKSCDMVVTGNSMDVNVYTYTNNGFHLHSMLNRYSGKQVSHLNMLEVGGEEPQVFITTLRGELYLHRPGETAEEMREYTDNQDQLYTSGTVGCVDVRVDPALVAVGHATIGTVYDIETAKALRLLTGHMHIITCLNLVDSPPYQLVTGSMDRRLRIFDLRTDQAATVLSGHTSFITTAQMDDWKVVSGDDGGFVCVWDRRMSTRLWEWHNRHPVRYCHFYKQRLIAGNVPGTTKKLGDDHLAHRRFRGSLHVCDFSADQTTQDLPEICHSTYDEPEAYNYNIRLAVPYDNI</sequence>
<organism evidence="4 5">
    <name type="scientific">Mizuhopecten yessoensis</name>
    <name type="common">Japanese scallop</name>
    <name type="synonym">Patinopecten yessoensis</name>
    <dbReference type="NCBI Taxonomy" id="6573"/>
    <lineage>
        <taxon>Eukaryota</taxon>
        <taxon>Metazoa</taxon>
        <taxon>Spiralia</taxon>
        <taxon>Lophotrochozoa</taxon>
        <taxon>Mollusca</taxon>
        <taxon>Bivalvia</taxon>
        <taxon>Autobranchia</taxon>
        <taxon>Pteriomorphia</taxon>
        <taxon>Pectinida</taxon>
        <taxon>Pectinoidea</taxon>
        <taxon>Pectinidae</taxon>
        <taxon>Mizuhopecten</taxon>
    </lineage>
</organism>
<proteinExistence type="predicted"/>
<feature type="compositionally biased region" description="Basic and acidic residues" evidence="2">
    <location>
        <begin position="1"/>
        <end position="20"/>
    </location>
</feature>